<name>A0A7W4TRA5_KINRA</name>
<proteinExistence type="predicted"/>
<reference evidence="2 3" key="1">
    <citation type="submission" date="2020-08" db="EMBL/GenBank/DDBJ databases">
        <title>The Agave Microbiome: Exploring the role of microbial communities in plant adaptations to desert environments.</title>
        <authorList>
            <person name="Partida-Martinez L.P."/>
        </authorList>
    </citation>
    <scope>NUCLEOTIDE SEQUENCE [LARGE SCALE GENOMIC DNA]</scope>
    <source>
        <strain evidence="2 3">AS2.23</strain>
    </source>
</reference>
<organism evidence="2 3">
    <name type="scientific">Kineococcus radiotolerans</name>
    <dbReference type="NCBI Taxonomy" id="131568"/>
    <lineage>
        <taxon>Bacteria</taxon>
        <taxon>Bacillati</taxon>
        <taxon>Actinomycetota</taxon>
        <taxon>Actinomycetes</taxon>
        <taxon>Kineosporiales</taxon>
        <taxon>Kineosporiaceae</taxon>
        <taxon>Kineococcus</taxon>
    </lineage>
</organism>
<comment type="caution">
    <text evidence="2">The sequence shown here is derived from an EMBL/GenBank/DDBJ whole genome shotgun (WGS) entry which is preliminary data.</text>
</comment>
<protein>
    <submittedName>
        <fullName evidence="2">Uncharacterized protein</fullName>
    </submittedName>
</protein>
<sequence length="159" mass="17096">MLRCLRRAQAERDGDLRPRHPRGARGEEQRRLDLVQFCAGRVQQVQTGSQQVRIGAVRVAGEPCRQAHQFGVGEGPAAVLPRSGWQFAAGGRLESRACPVQVGGGVVVRGGHMTSSTPQQNVVNCSLRGECRSGSRATAERHLVGRRLLPPTDEGGRSG</sequence>
<dbReference type="Proteomes" id="UP000533269">
    <property type="component" value="Unassembled WGS sequence"/>
</dbReference>
<evidence type="ECO:0000256" key="1">
    <source>
        <dbReference type="SAM" id="MobiDB-lite"/>
    </source>
</evidence>
<reference evidence="2 3" key="2">
    <citation type="submission" date="2020-08" db="EMBL/GenBank/DDBJ databases">
        <authorList>
            <person name="Partida-Martinez L."/>
            <person name="Huntemann M."/>
            <person name="Clum A."/>
            <person name="Wang J."/>
            <person name="Palaniappan K."/>
            <person name="Ritter S."/>
            <person name="Chen I.-M."/>
            <person name="Stamatis D."/>
            <person name="Reddy T."/>
            <person name="O'Malley R."/>
            <person name="Daum C."/>
            <person name="Shapiro N."/>
            <person name="Ivanova N."/>
            <person name="Kyrpides N."/>
            <person name="Woyke T."/>
        </authorList>
    </citation>
    <scope>NUCLEOTIDE SEQUENCE [LARGE SCALE GENOMIC DNA]</scope>
    <source>
        <strain evidence="2 3">AS2.23</strain>
    </source>
</reference>
<dbReference type="AlphaFoldDB" id="A0A7W4TRA5"/>
<feature type="region of interest" description="Disordered" evidence="1">
    <location>
        <begin position="8"/>
        <end position="28"/>
    </location>
</feature>
<evidence type="ECO:0000313" key="2">
    <source>
        <dbReference type="EMBL" id="MBB2903562.1"/>
    </source>
</evidence>
<evidence type="ECO:0000313" key="3">
    <source>
        <dbReference type="Proteomes" id="UP000533269"/>
    </source>
</evidence>
<gene>
    <name evidence="2" type="ORF">FHR75_004405</name>
</gene>
<dbReference type="EMBL" id="JACHVY010000010">
    <property type="protein sequence ID" value="MBB2903562.1"/>
    <property type="molecule type" value="Genomic_DNA"/>
</dbReference>
<accession>A0A7W4TRA5</accession>